<keyword evidence="2" id="KW-1185">Reference proteome</keyword>
<dbReference type="SUPFAM" id="SSF52047">
    <property type="entry name" value="RNI-like"/>
    <property type="match status" value="1"/>
</dbReference>
<gene>
    <name evidence="1" type="ORF">RFI_03052</name>
</gene>
<dbReference type="EMBL" id="ASPP01002915">
    <property type="protein sequence ID" value="ETO34042.1"/>
    <property type="molecule type" value="Genomic_DNA"/>
</dbReference>
<evidence type="ECO:0000313" key="2">
    <source>
        <dbReference type="Proteomes" id="UP000023152"/>
    </source>
</evidence>
<evidence type="ECO:0000313" key="1">
    <source>
        <dbReference type="EMBL" id="ETO34042.1"/>
    </source>
</evidence>
<organism evidence="1 2">
    <name type="scientific">Reticulomyxa filosa</name>
    <dbReference type="NCBI Taxonomy" id="46433"/>
    <lineage>
        <taxon>Eukaryota</taxon>
        <taxon>Sar</taxon>
        <taxon>Rhizaria</taxon>
        <taxon>Retaria</taxon>
        <taxon>Foraminifera</taxon>
        <taxon>Monothalamids</taxon>
        <taxon>Reticulomyxidae</taxon>
        <taxon>Reticulomyxa</taxon>
    </lineage>
</organism>
<comment type="caution">
    <text evidence="1">The sequence shown here is derived from an EMBL/GenBank/DDBJ whole genome shotgun (WGS) entry which is preliminary data.</text>
</comment>
<dbReference type="Gene3D" id="3.80.10.10">
    <property type="entry name" value="Ribonuclease Inhibitor"/>
    <property type="match status" value="2"/>
</dbReference>
<reference evidence="1 2" key="1">
    <citation type="journal article" date="2013" name="Curr. Biol.">
        <title>The Genome of the Foraminiferan Reticulomyxa filosa.</title>
        <authorList>
            <person name="Glockner G."/>
            <person name="Hulsmann N."/>
            <person name="Schleicher M."/>
            <person name="Noegel A.A."/>
            <person name="Eichinger L."/>
            <person name="Gallinger C."/>
            <person name="Pawlowski J."/>
            <person name="Sierra R."/>
            <person name="Euteneuer U."/>
            <person name="Pillet L."/>
            <person name="Moustafa A."/>
            <person name="Platzer M."/>
            <person name="Groth M."/>
            <person name="Szafranski K."/>
            <person name="Schliwa M."/>
        </authorList>
    </citation>
    <scope>NUCLEOTIDE SEQUENCE [LARGE SCALE GENOMIC DNA]</scope>
</reference>
<dbReference type="Proteomes" id="UP000023152">
    <property type="component" value="Unassembled WGS sequence"/>
</dbReference>
<sequence length="590" mass="67537">MKKHGACNRIKLFLLENCFEVFAFSNKYKCNKNLSTLFFLITSCSCTNNTKAMQTQNNGSVLEMESVLIENTKKRIEECDDRLQLRFPTSYRDGKLLQQLVPLILTNPKITHLAVGLRCNHEQGFNALTKVMTSDRVCIVTLDLRIEDADDEKGSTVCNIEDQTIISLEQLRFFESISTCRSLKHLIIRMDDVNTTFSEILQRTIVHSKSVTELTLKCDRISECAMKAICDAVSQKGNYLFFPYEKSKTNHFFKNLMKQDQQMPIEIFRICVDYLEKSKIKTLAECSVQSKLTHLDITNCRMTPDTMTHLIQHLNMCKTISKIAFGNNGAGTIQAFFSDYSFENLKHLVCCESYSFIIDHICLNIVTKAFKQSKKIEFLQIPMLIFEETSSTAIANFAKTLSLMPNLHTLQFFPLKNVHFLECLFLALTNTSKDSENKQSKLTRLYLESVGCDRELFTEKVSQSFCGFMASPNGQALVELQMGFCRMCDFSPLLLDWAESKCFQLVAATDDILRHNHYNTQLVSSDDDNRNRDSAVLHLQLNAYRKYQNRVHKVCERNLTQAVAPFLSDITCLAKIIAQFVGFDAMPEKL</sequence>
<dbReference type="InterPro" id="IPR032675">
    <property type="entry name" value="LRR_dom_sf"/>
</dbReference>
<proteinExistence type="predicted"/>
<accession>X6P8R3</accession>
<dbReference type="AlphaFoldDB" id="X6P8R3"/>
<name>X6P8R3_RETFI</name>
<protein>
    <submittedName>
        <fullName evidence="1">Uncharacterized protein</fullName>
    </submittedName>
</protein>